<dbReference type="AlphaFoldDB" id="A0A2P6MYK9"/>
<keyword evidence="2" id="KW-1185">Reference proteome</keyword>
<dbReference type="Proteomes" id="UP000241769">
    <property type="component" value="Unassembled WGS sequence"/>
</dbReference>
<reference evidence="1 2" key="1">
    <citation type="journal article" date="2018" name="Genome Biol. Evol.">
        <title>Multiple Roots of Fruiting Body Formation in Amoebozoa.</title>
        <authorList>
            <person name="Hillmann F."/>
            <person name="Forbes G."/>
            <person name="Novohradska S."/>
            <person name="Ferling I."/>
            <person name="Riege K."/>
            <person name="Groth M."/>
            <person name="Westermann M."/>
            <person name="Marz M."/>
            <person name="Spaller T."/>
            <person name="Winckler T."/>
            <person name="Schaap P."/>
            <person name="Glockner G."/>
        </authorList>
    </citation>
    <scope>NUCLEOTIDE SEQUENCE [LARGE SCALE GENOMIC DNA]</scope>
    <source>
        <strain evidence="1 2">Jena</strain>
    </source>
</reference>
<proteinExistence type="predicted"/>
<evidence type="ECO:0000313" key="1">
    <source>
        <dbReference type="EMBL" id="PRP76795.1"/>
    </source>
</evidence>
<accession>A0A2P6MYK9</accession>
<comment type="caution">
    <text evidence="1">The sequence shown here is derived from an EMBL/GenBank/DDBJ whole genome shotgun (WGS) entry which is preliminary data.</text>
</comment>
<dbReference type="EMBL" id="MDYQ01000301">
    <property type="protein sequence ID" value="PRP76795.1"/>
    <property type="molecule type" value="Genomic_DNA"/>
</dbReference>
<protein>
    <submittedName>
        <fullName evidence="1">Uncharacterized protein</fullName>
    </submittedName>
</protein>
<dbReference type="InParanoid" id="A0A2P6MYK9"/>
<sequence>MYIKDTQWIVIDLDLASPIGEPPTWDNGALHRDTMHEYQPVHDLYQLALMVQQVEGIWCNEPKDPHLRNGKIICMRFKDPIEE</sequence>
<organism evidence="1 2">
    <name type="scientific">Planoprotostelium fungivorum</name>
    <dbReference type="NCBI Taxonomy" id="1890364"/>
    <lineage>
        <taxon>Eukaryota</taxon>
        <taxon>Amoebozoa</taxon>
        <taxon>Evosea</taxon>
        <taxon>Variosea</taxon>
        <taxon>Cavosteliida</taxon>
        <taxon>Cavosteliaceae</taxon>
        <taxon>Planoprotostelium</taxon>
    </lineage>
</organism>
<evidence type="ECO:0000313" key="2">
    <source>
        <dbReference type="Proteomes" id="UP000241769"/>
    </source>
</evidence>
<name>A0A2P6MYK9_9EUKA</name>
<gene>
    <name evidence="1" type="ORF">PROFUN_14845</name>
</gene>